<dbReference type="AlphaFoldDB" id="A0A1Z5RBM3"/>
<sequence>DHRTGRQAAALGRFGSDVLRSSSWNKAGTRPRVSRTAQQTPPPPLPESLTDTGSSTARRTGGSAVRCGAPGRTHHSTRHATADKRHPILPWQIRTPPRLAPREPRCTAREPRGALITPSSAREIPQTRRTPPHTSPGAPLTFITSPHKRACCCPSARPPIRIGASVPQQPLSGLQLPVSCACVDVGEPATCLASGGWRGGVTLADQLAAVGPAPSVAVAGPGGAAAAGSCNLRDLLKLRDEDDLASAGRRAAVTLASAMAAERQVSAPSPSLSLSPPSSSSPATAAAAAAAAAARTLLDIIRDDQPPASGPSSGDPFVRRAVSLPPPTTATASPPAPTLAAAEAAPAPPPPPPAAAAADEEEQEQRVSLMALLEQTDRQWSAVPGATTQPEEEEEEEEEEDSAALEALEPVDDDAELEPEAAGRGVVAGCCCVCMARAKGAAFIPCGHTFCRACARELLAGRGRCPLCNAAIVDVLDIF</sequence>
<feature type="region of interest" description="Disordered" evidence="5">
    <location>
        <begin position="302"/>
        <end position="404"/>
    </location>
</feature>
<dbReference type="Gramene" id="OQU80845">
    <property type="protein sequence ID" value="OQU80845"/>
    <property type="gene ID" value="SORBI_3007G196201"/>
</dbReference>
<keyword evidence="1" id="KW-0479">Metal-binding</keyword>
<dbReference type="OMA" id="RCTAREP"/>
<feature type="region of interest" description="Disordered" evidence="5">
    <location>
        <begin position="1"/>
        <end position="81"/>
    </location>
</feature>
<reference evidence="8" key="2">
    <citation type="journal article" date="2018" name="Plant J.">
        <title>The Sorghum bicolor reference genome: improved assembly, gene annotations, a transcriptome atlas, and signatures of genome organization.</title>
        <authorList>
            <person name="McCormick R.F."/>
            <person name="Truong S.K."/>
            <person name="Sreedasyam A."/>
            <person name="Jenkins J."/>
            <person name="Shu S."/>
            <person name="Sims D."/>
            <person name="Kennedy M."/>
            <person name="Amirebrahimi M."/>
            <person name="Weers B.D."/>
            <person name="McKinley B."/>
            <person name="Mattison A."/>
            <person name="Morishige D.T."/>
            <person name="Grimwood J."/>
            <person name="Schmutz J."/>
            <person name="Mullet J.E."/>
        </authorList>
    </citation>
    <scope>NUCLEOTIDE SEQUENCE [LARGE SCALE GENOMIC DNA]</scope>
    <source>
        <strain evidence="8">cv. BTx623</strain>
    </source>
</reference>
<dbReference type="EMBL" id="CM000766">
    <property type="protein sequence ID" value="OQU80845.1"/>
    <property type="molecule type" value="Genomic_DNA"/>
</dbReference>
<dbReference type="InParanoid" id="A0A1Z5RBM3"/>
<feature type="non-terminal residue" evidence="7">
    <location>
        <position position="1"/>
    </location>
</feature>
<evidence type="ECO:0000313" key="8">
    <source>
        <dbReference type="Proteomes" id="UP000000768"/>
    </source>
</evidence>
<keyword evidence="3" id="KW-0862">Zinc</keyword>
<feature type="compositionally biased region" description="Low complexity" evidence="5">
    <location>
        <begin position="329"/>
        <end position="345"/>
    </location>
</feature>
<feature type="region of interest" description="Disordered" evidence="5">
    <location>
        <begin position="267"/>
        <end position="286"/>
    </location>
</feature>
<dbReference type="PROSITE" id="PS50089">
    <property type="entry name" value="ZF_RING_2"/>
    <property type="match status" value="1"/>
</dbReference>
<feature type="compositionally biased region" description="Acidic residues" evidence="5">
    <location>
        <begin position="390"/>
        <end position="404"/>
    </location>
</feature>
<protein>
    <recommendedName>
        <fullName evidence="6">RING-type domain-containing protein</fullName>
    </recommendedName>
</protein>
<dbReference type="eggNOG" id="ENOG502SF02">
    <property type="taxonomic scope" value="Eukaryota"/>
</dbReference>
<evidence type="ECO:0000256" key="5">
    <source>
        <dbReference type="SAM" id="MobiDB-lite"/>
    </source>
</evidence>
<reference evidence="7 8" key="1">
    <citation type="journal article" date="2009" name="Nature">
        <title>The Sorghum bicolor genome and the diversification of grasses.</title>
        <authorList>
            <person name="Paterson A.H."/>
            <person name="Bowers J.E."/>
            <person name="Bruggmann R."/>
            <person name="Dubchak I."/>
            <person name="Grimwood J."/>
            <person name="Gundlach H."/>
            <person name="Haberer G."/>
            <person name="Hellsten U."/>
            <person name="Mitros T."/>
            <person name="Poliakov A."/>
            <person name="Schmutz J."/>
            <person name="Spannagl M."/>
            <person name="Tang H."/>
            <person name="Wang X."/>
            <person name="Wicker T."/>
            <person name="Bharti A.K."/>
            <person name="Chapman J."/>
            <person name="Feltus F.A."/>
            <person name="Gowik U."/>
            <person name="Grigoriev I.V."/>
            <person name="Lyons E."/>
            <person name="Maher C.A."/>
            <person name="Martis M."/>
            <person name="Narechania A."/>
            <person name="Otillar R.P."/>
            <person name="Penning B.W."/>
            <person name="Salamov A.A."/>
            <person name="Wang Y."/>
            <person name="Zhang L."/>
            <person name="Carpita N.C."/>
            <person name="Freeling M."/>
            <person name="Gingle A.R."/>
            <person name="Hash C.T."/>
            <person name="Keller B."/>
            <person name="Klein P."/>
            <person name="Kresovich S."/>
            <person name="McCann M.C."/>
            <person name="Ming R."/>
            <person name="Peterson D.G."/>
            <person name="Mehboob-ur-Rahman"/>
            <person name="Ware D."/>
            <person name="Westhoff P."/>
            <person name="Mayer K.F."/>
            <person name="Messing J."/>
            <person name="Rokhsar D.S."/>
        </authorList>
    </citation>
    <scope>NUCLEOTIDE SEQUENCE [LARGE SCALE GENOMIC DNA]</scope>
    <source>
        <strain evidence="8">cv. BTx623</strain>
    </source>
</reference>
<dbReference type="Proteomes" id="UP000000768">
    <property type="component" value="Chromosome 7"/>
</dbReference>
<accession>A0A1Z5RBM3</accession>
<dbReference type="PANTHER" id="PTHR46629">
    <property type="entry name" value="OS01G0917900 PROTEIN"/>
    <property type="match status" value="1"/>
</dbReference>
<dbReference type="CDD" id="cd16449">
    <property type="entry name" value="RING-HC"/>
    <property type="match status" value="1"/>
</dbReference>
<dbReference type="InterPro" id="IPR013083">
    <property type="entry name" value="Znf_RING/FYVE/PHD"/>
</dbReference>
<feature type="domain" description="RING-type" evidence="6">
    <location>
        <begin position="431"/>
        <end position="469"/>
    </location>
</feature>
<feature type="region of interest" description="Disordered" evidence="5">
    <location>
        <begin position="117"/>
        <end position="140"/>
    </location>
</feature>
<proteinExistence type="predicted"/>
<evidence type="ECO:0000256" key="4">
    <source>
        <dbReference type="PROSITE-ProRule" id="PRU00175"/>
    </source>
</evidence>
<organism evidence="7 8">
    <name type="scientific">Sorghum bicolor</name>
    <name type="common">Sorghum</name>
    <name type="synonym">Sorghum vulgare</name>
    <dbReference type="NCBI Taxonomy" id="4558"/>
    <lineage>
        <taxon>Eukaryota</taxon>
        <taxon>Viridiplantae</taxon>
        <taxon>Streptophyta</taxon>
        <taxon>Embryophyta</taxon>
        <taxon>Tracheophyta</taxon>
        <taxon>Spermatophyta</taxon>
        <taxon>Magnoliopsida</taxon>
        <taxon>Liliopsida</taxon>
        <taxon>Poales</taxon>
        <taxon>Poaceae</taxon>
        <taxon>PACMAD clade</taxon>
        <taxon>Panicoideae</taxon>
        <taxon>Andropogonodae</taxon>
        <taxon>Andropogoneae</taxon>
        <taxon>Sorghinae</taxon>
        <taxon>Sorghum</taxon>
    </lineage>
</organism>
<keyword evidence="8" id="KW-1185">Reference proteome</keyword>
<evidence type="ECO:0000256" key="3">
    <source>
        <dbReference type="ARBA" id="ARBA00022833"/>
    </source>
</evidence>
<evidence type="ECO:0000259" key="6">
    <source>
        <dbReference type="PROSITE" id="PS50089"/>
    </source>
</evidence>
<dbReference type="SUPFAM" id="SSF57850">
    <property type="entry name" value="RING/U-box"/>
    <property type="match status" value="1"/>
</dbReference>
<evidence type="ECO:0000313" key="7">
    <source>
        <dbReference type="EMBL" id="OQU80845.1"/>
    </source>
</evidence>
<dbReference type="Pfam" id="PF13920">
    <property type="entry name" value="zf-C3HC4_3"/>
    <property type="match status" value="1"/>
</dbReference>
<evidence type="ECO:0000256" key="2">
    <source>
        <dbReference type="ARBA" id="ARBA00022771"/>
    </source>
</evidence>
<keyword evidence="2 4" id="KW-0863">Zinc-finger</keyword>
<dbReference type="Gene3D" id="3.30.40.10">
    <property type="entry name" value="Zinc/RING finger domain, C3HC4 (zinc finger)"/>
    <property type="match status" value="1"/>
</dbReference>
<dbReference type="GO" id="GO:0008270">
    <property type="term" value="F:zinc ion binding"/>
    <property type="evidence" value="ECO:0007669"/>
    <property type="project" value="UniProtKB-KW"/>
</dbReference>
<feature type="compositionally biased region" description="Polar residues" evidence="5">
    <location>
        <begin position="49"/>
        <end position="58"/>
    </location>
</feature>
<dbReference type="SMART" id="SM00184">
    <property type="entry name" value="RING"/>
    <property type="match status" value="1"/>
</dbReference>
<dbReference type="InterPro" id="IPR001841">
    <property type="entry name" value="Znf_RING"/>
</dbReference>
<gene>
    <name evidence="7" type="ORF">SORBI_3007G196201</name>
</gene>
<evidence type="ECO:0000256" key="1">
    <source>
        <dbReference type="ARBA" id="ARBA00022723"/>
    </source>
</evidence>
<dbReference type="PROSITE" id="PS00518">
    <property type="entry name" value="ZF_RING_1"/>
    <property type="match status" value="1"/>
</dbReference>
<dbReference type="InterPro" id="IPR017907">
    <property type="entry name" value="Znf_RING_CS"/>
</dbReference>
<name>A0A1Z5RBM3_SORBI</name>